<evidence type="ECO:0000256" key="1">
    <source>
        <dbReference type="ARBA" id="ARBA00001971"/>
    </source>
</evidence>
<dbReference type="SUPFAM" id="SSF48264">
    <property type="entry name" value="Cytochrome P450"/>
    <property type="match status" value="1"/>
</dbReference>
<evidence type="ECO:0000313" key="12">
    <source>
        <dbReference type="Proteomes" id="UP000017836"/>
    </source>
</evidence>
<dbReference type="Gramene" id="ERN17681">
    <property type="protein sequence ID" value="ERN17681"/>
    <property type="gene ID" value="AMTR_s00059p00201650"/>
</dbReference>
<evidence type="ECO:0000256" key="3">
    <source>
        <dbReference type="ARBA" id="ARBA00022617"/>
    </source>
</evidence>
<dbReference type="PANTHER" id="PTHR47947:SF26">
    <property type="entry name" value="CYTOCHROME P450"/>
    <property type="match status" value="1"/>
</dbReference>
<dbReference type="OrthoDB" id="507451at2759"/>
<dbReference type="Proteomes" id="UP000017836">
    <property type="component" value="Unassembled WGS sequence"/>
</dbReference>
<dbReference type="HOGENOM" id="CLU_001570_4_0_1"/>
<keyword evidence="5 10" id="KW-0479">Metal-binding</keyword>
<keyword evidence="9" id="KW-0472">Membrane</keyword>
<gene>
    <name evidence="11" type="ORF">AMTR_s00059p00201650</name>
</gene>
<dbReference type="InterPro" id="IPR036396">
    <property type="entry name" value="Cyt_P450_sf"/>
</dbReference>
<evidence type="ECO:0000256" key="6">
    <source>
        <dbReference type="ARBA" id="ARBA00022989"/>
    </source>
</evidence>
<keyword evidence="7" id="KW-0560">Oxidoreductase</keyword>
<dbReference type="GO" id="GO:0016705">
    <property type="term" value="F:oxidoreductase activity, acting on paired donors, with incorporation or reduction of molecular oxygen"/>
    <property type="evidence" value="ECO:0007669"/>
    <property type="project" value="InterPro"/>
</dbReference>
<comment type="subcellular location">
    <subcellularLocation>
        <location evidence="2">Membrane</location>
    </subcellularLocation>
</comment>
<keyword evidence="6" id="KW-1133">Transmembrane helix</keyword>
<dbReference type="Pfam" id="PF00067">
    <property type="entry name" value="p450"/>
    <property type="match status" value="1"/>
</dbReference>
<evidence type="ECO:0000256" key="7">
    <source>
        <dbReference type="ARBA" id="ARBA00023002"/>
    </source>
</evidence>
<evidence type="ECO:0000256" key="5">
    <source>
        <dbReference type="ARBA" id="ARBA00022723"/>
    </source>
</evidence>
<evidence type="ECO:0000256" key="10">
    <source>
        <dbReference type="PIRSR" id="PIRSR602401-1"/>
    </source>
</evidence>
<dbReference type="PRINTS" id="PR00463">
    <property type="entry name" value="EP450I"/>
</dbReference>
<proteinExistence type="predicted"/>
<dbReference type="AlphaFoldDB" id="U5CWH6"/>
<keyword evidence="12" id="KW-1185">Reference proteome</keyword>
<accession>U5CWH6</accession>
<dbReference type="Gene3D" id="1.10.630.10">
    <property type="entry name" value="Cytochrome P450"/>
    <property type="match status" value="1"/>
</dbReference>
<keyword evidence="8 10" id="KW-0408">Iron</keyword>
<dbReference type="KEGG" id="atr:18446026"/>
<keyword evidence="4" id="KW-0812">Transmembrane</keyword>
<evidence type="ECO:0008006" key="13">
    <source>
        <dbReference type="Google" id="ProtNLM"/>
    </source>
</evidence>
<protein>
    <recommendedName>
        <fullName evidence="13">Cytochrome P450</fullName>
    </recommendedName>
</protein>
<feature type="binding site" description="axial binding residue" evidence="10">
    <location>
        <position position="452"/>
    </location>
    <ligand>
        <name>heme</name>
        <dbReference type="ChEBI" id="CHEBI:30413"/>
    </ligand>
    <ligandPart>
        <name>Fe</name>
        <dbReference type="ChEBI" id="CHEBI:18248"/>
    </ligandPart>
</feature>
<dbReference type="InterPro" id="IPR001128">
    <property type="entry name" value="Cyt_P450"/>
</dbReference>
<evidence type="ECO:0000256" key="2">
    <source>
        <dbReference type="ARBA" id="ARBA00004370"/>
    </source>
</evidence>
<evidence type="ECO:0000256" key="8">
    <source>
        <dbReference type="ARBA" id="ARBA00023004"/>
    </source>
</evidence>
<dbReference type="PANTHER" id="PTHR47947">
    <property type="entry name" value="CYTOCHROME P450 82C3-RELATED"/>
    <property type="match status" value="1"/>
</dbReference>
<dbReference type="FunFam" id="1.10.630.10:FF:000026">
    <property type="entry name" value="Cytochrome P450 82C4"/>
    <property type="match status" value="1"/>
</dbReference>
<dbReference type="EMBL" id="KI392312">
    <property type="protein sequence ID" value="ERN17681.1"/>
    <property type="molecule type" value="Genomic_DNA"/>
</dbReference>
<dbReference type="GO" id="GO:0004497">
    <property type="term" value="F:monooxygenase activity"/>
    <property type="evidence" value="ECO:0000318"/>
    <property type="project" value="GO_Central"/>
</dbReference>
<dbReference type="GO" id="GO:0016020">
    <property type="term" value="C:membrane"/>
    <property type="evidence" value="ECO:0007669"/>
    <property type="project" value="UniProtKB-SubCell"/>
</dbReference>
<dbReference type="eggNOG" id="KOG0156">
    <property type="taxonomic scope" value="Eukaryota"/>
</dbReference>
<dbReference type="GO" id="GO:0005506">
    <property type="term" value="F:iron ion binding"/>
    <property type="evidence" value="ECO:0007669"/>
    <property type="project" value="InterPro"/>
</dbReference>
<sequence length="513" mass="58032">MESLELLKILAGVFAGFMIHQLWMWPEKKKRKLEAPEPLGSRPILGHLPLLSVSSLPYRLLADLADKYGPVITLRLGWRRTLIVSGWEAAKDCFTTNDRVFATRPHNPASEYLAYNRAMLGFAPYGPLWRESRKITTHELLSPRRVELLKHVRISEVDMCVRDLHRQCVESKQDSARVEMKQMLQDLTFNVITRMVAGKRFKGGRAGGSEEAQRFQELIEVLFRLAATPDVTDVLPFLRLIGVGGHKRTMLSVSEELGAMFEGWVEERRHENRSGKDFLDVLVASVTEGNFPATHTSNTIIKALALNLITGGTDTSASTMAWVVALLLNNRLVLEKVQAELDLHVGRDRVVQETDIKHLTYLNAVIKETMRLCPVSPLLVPHEAMEDCIVGGYAVRAGTRLLVNVWKIQRDPSAWEDPEEFKPERFLTTKVEVDVYGKHFELIPFGSGRRSCSGSLLAMHVMQLTLARLLQAFEWDTPNGEKVDLSESFGLTMRIDRPLDVAVKPRLSMELYQ</sequence>
<evidence type="ECO:0000256" key="9">
    <source>
        <dbReference type="ARBA" id="ARBA00023136"/>
    </source>
</evidence>
<dbReference type="InterPro" id="IPR050651">
    <property type="entry name" value="Plant_Cytochrome_P450_Monoox"/>
</dbReference>
<comment type="cofactor">
    <cofactor evidence="1 10">
        <name>heme</name>
        <dbReference type="ChEBI" id="CHEBI:30413"/>
    </cofactor>
</comment>
<evidence type="ECO:0000256" key="4">
    <source>
        <dbReference type="ARBA" id="ARBA00022692"/>
    </source>
</evidence>
<keyword evidence="3 10" id="KW-0349">Heme</keyword>
<evidence type="ECO:0000313" key="11">
    <source>
        <dbReference type="EMBL" id="ERN17681.1"/>
    </source>
</evidence>
<dbReference type="InterPro" id="IPR002401">
    <property type="entry name" value="Cyt_P450_E_grp-I"/>
</dbReference>
<dbReference type="GO" id="GO:0020037">
    <property type="term" value="F:heme binding"/>
    <property type="evidence" value="ECO:0007669"/>
    <property type="project" value="InterPro"/>
</dbReference>
<dbReference type="PRINTS" id="PR00385">
    <property type="entry name" value="P450"/>
</dbReference>
<dbReference type="STRING" id="13333.U5CWH6"/>
<dbReference type="OMA" id="WVEERRH"/>
<name>U5CWH6_AMBTC</name>
<organism evidence="11 12">
    <name type="scientific">Amborella trichopoda</name>
    <dbReference type="NCBI Taxonomy" id="13333"/>
    <lineage>
        <taxon>Eukaryota</taxon>
        <taxon>Viridiplantae</taxon>
        <taxon>Streptophyta</taxon>
        <taxon>Embryophyta</taxon>
        <taxon>Tracheophyta</taxon>
        <taxon>Spermatophyta</taxon>
        <taxon>Magnoliopsida</taxon>
        <taxon>Amborellales</taxon>
        <taxon>Amborellaceae</taxon>
        <taxon>Amborella</taxon>
    </lineage>
</organism>
<reference evidence="12" key="1">
    <citation type="journal article" date="2013" name="Science">
        <title>The Amborella genome and the evolution of flowering plants.</title>
        <authorList>
            <consortium name="Amborella Genome Project"/>
        </authorList>
    </citation>
    <scope>NUCLEOTIDE SEQUENCE [LARGE SCALE GENOMIC DNA]</scope>
</reference>